<evidence type="ECO:0000256" key="1">
    <source>
        <dbReference type="SAM" id="SignalP"/>
    </source>
</evidence>
<dbReference type="Proteomes" id="UP001152799">
    <property type="component" value="Chromosome 10"/>
</dbReference>
<dbReference type="PANTHER" id="PTHR37685">
    <property type="entry name" value="GEO11136P1-RELATED"/>
    <property type="match status" value="1"/>
</dbReference>
<organism evidence="2 3">
    <name type="scientific">Ceutorhynchus assimilis</name>
    <name type="common">cabbage seed weevil</name>
    <dbReference type="NCBI Taxonomy" id="467358"/>
    <lineage>
        <taxon>Eukaryota</taxon>
        <taxon>Metazoa</taxon>
        <taxon>Ecdysozoa</taxon>
        <taxon>Arthropoda</taxon>
        <taxon>Hexapoda</taxon>
        <taxon>Insecta</taxon>
        <taxon>Pterygota</taxon>
        <taxon>Neoptera</taxon>
        <taxon>Endopterygota</taxon>
        <taxon>Coleoptera</taxon>
        <taxon>Polyphaga</taxon>
        <taxon>Cucujiformia</taxon>
        <taxon>Curculionidae</taxon>
        <taxon>Ceutorhynchinae</taxon>
        <taxon>Ceutorhynchus</taxon>
    </lineage>
</organism>
<accession>A0A9N9MEK8</accession>
<dbReference type="AlphaFoldDB" id="A0A9N9MEK8"/>
<gene>
    <name evidence="2" type="ORF">CEUTPL_LOCUS2264</name>
</gene>
<dbReference type="OrthoDB" id="8192785at2759"/>
<dbReference type="InterPro" id="IPR031734">
    <property type="entry name" value="MBF2"/>
</dbReference>
<dbReference type="PANTHER" id="PTHR37685:SF1">
    <property type="entry name" value="GEO11136P1-RELATED"/>
    <property type="match status" value="1"/>
</dbReference>
<evidence type="ECO:0000313" key="2">
    <source>
        <dbReference type="EMBL" id="CAG9761562.1"/>
    </source>
</evidence>
<dbReference type="EMBL" id="OU892286">
    <property type="protein sequence ID" value="CAG9761562.1"/>
    <property type="molecule type" value="Genomic_DNA"/>
</dbReference>
<reference evidence="2" key="1">
    <citation type="submission" date="2022-01" db="EMBL/GenBank/DDBJ databases">
        <authorList>
            <person name="King R."/>
        </authorList>
    </citation>
    <scope>NUCLEOTIDE SEQUENCE</scope>
</reference>
<dbReference type="Pfam" id="PF15868">
    <property type="entry name" value="MBF2"/>
    <property type="match status" value="1"/>
</dbReference>
<keyword evidence="1" id="KW-0732">Signal</keyword>
<proteinExistence type="predicted"/>
<protein>
    <submittedName>
        <fullName evidence="2">Uncharacterized protein</fullName>
    </submittedName>
</protein>
<feature type="chain" id="PRO_5040348336" evidence="1">
    <location>
        <begin position="20"/>
        <end position="234"/>
    </location>
</feature>
<keyword evidence="3" id="KW-1185">Reference proteome</keyword>
<evidence type="ECO:0000313" key="3">
    <source>
        <dbReference type="Proteomes" id="UP001152799"/>
    </source>
</evidence>
<feature type="signal peptide" evidence="1">
    <location>
        <begin position="1"/>
        <end position="19"/>
    </location>
</feature>
<name>A0A9N9MEK8_9CUCU</name>
<sequence>MRQTIFLASFLLGALFVVGQQQKFPAYSNQTNLGWPSKFNSSNNNWAGKFNSSNNWAGKFNSSNNWAGKFNSSNNRTGKFNFSNNNWAGKFNSSNNNYGNKYNFSSYRPINQFPNSSKFNFSRAVLYNTTSNGTNEGHLFLGQIQMYDRLLFSQVYRKESHWWTYRTSIIDYPQAGAGIGYARISAIRCYNQFVDGHSAKALLRKGGLGYSYVQICLESGWNKGFEYLVQIYGH</sequence>